<evidence type="ECO:0000256" key="3">
    <source>
        <dbReference type="ARBA" id="ARBA00022692"/>
    </source>
</evidence>
<keyword evidence="5 6" id="KW-0472">Membrane</keyword>
<feature type="transmembrane region" description="Helical" evidence="6">
    <location>
        <begin position="236"/>
        <end position="259"/>
    </location>
</feature>
<keyword evidence="2" id="KW-1003">Cell membrane</keyword>
<reference evidence="7 8" key="1">
    <citation type="submission" date="2014-10" db="EMBL/GenBank/DDBJ databases">
        <title>Pedobacter Kyungheensis.</title>
        <authorList>
            <person name="Anderson B.M."/>
            <person name="Newman J.D."/>
        </authorList>
    </citation>
    <scope>NUCLEOTIDE SEQUENCE [LARGE SCALE GENOMIC DNA]</scope>
    <source>
        <strain evidence="7 8">KACC 16221</strain>
    </source>
</reference>
<protein>
    <submittedName>
        <fullName evidence="7">Ribonuclease BN</fullName>
    </submittedName>
</protein>
<evidence type="ECO:0000256" key="1">
    <source>
        <dbReference type="ARBA" id="ARBA00004651"/>
    </source>
</evidence>
<evidence type="ECO:0000256" key="5">
    <source>
        <dbReference type="ARBA" id="ARBA00023136"/>
    </source>
</evidence>
<evidence type="ECO:0000313" key="7">
    <source>
        <dbReference type="EMBL" id="KIA92553.1"/>
    </source>
</evidence>
<dbReference type="PIRSF" id="PIRSF035875">
    <property type="entry name" value="RNase_BN"/>
    <property type="match status" value="1"/>
</dbReference>
<evidence type="ECO:0000256" key="4">
    <source>
        <dbReference type="ARBA" id="ARBA00022989"/>
    </source>
</evidence>
<organism evidence="7 8">
    <name type="scientific">Pedobacter kyungheensis</name>
    <dbReference type="NCBI Taxonomy" id="1069985"/>
    <lineage>
        <taxon>Bacteria</taxon>
        <taxon>Pseudomonadati</taxon>
        <taxon>Bacteroidota</taxon>
        <taxon>Sphingobacteriia</taxon>
        <taxon>Sphingobacteriales</taxon>
        <taxon>Sphingobacteriaceae</taxon>
        <taxon>Pedobacter</taxon>
    </lineage>
</organism>
<dbReference type="PANTHER" id="PTHR30213:SF1">
    <property type="entry name" value="INNER MEMBRANE PROTEIN YHJD"/>
    <property type="match status" value="1"/>
</dbReference>
<dbReference type="Proteomes" id="UP000031246">
    <property type="component" value="Unassembled WGS sequence"/>
</dbReference>
<dbReference type="NCBIfam" id="TIGR00765">
    <property type="entry name" value="yihY_not_rbn"/>
    <property type="match status" value="1"/>
</dbReference>
<dbReference type="GO" id="GO:0005886">
    <property type="term" value="C:plasma membrane"/>
    <property type="evidence" value="ECO:0007669"/>
    <property type="project" value="UniProtKB-SubCell"/>
</dbReference>
<dbReference type="AlphaFoldDB" id="A0A0C1FL38"/>
<feature type="transmembrane region" description="Helical" evidence="6">
    <location>
        <begin position="202"/>
        <end position="224"/>
    </location>
</feature>
<proteinExistence type="predicted"/>
<keyword evidence="3 6" id="KW-0812">Transmembrane</keyword>
<dbReference type="InterPro" id="IPR017039">
    <property type="entry name" value="Virul_fac_BrkB"/>
</dbReference>
<evidence type="ECO:0000256" key="6">
    <source>
        <dbReference type="SAM" id="Phobius"/>
    </source>
</evidence>
<feature type="transmembrane region" description="Helical" evidence="6">
    <location>
        <begin position="41"/>
        <end position="63"/>
    </location>
</feature>
<keyword evidence="8" id="KW-1185">Reference proteome</keyword>
<dbReference type="EMBL" id="JSYN01000019">
    <property type="protein sequence ID" value="KIA92553.1"/>
    <property type="molecule type" value="Genomic_DNA"/>
</dbReference>
<comment type="caution">
    <text evidence="7">The sequence shown here is derived from an EMBL/GenBank/DDBJ whole genome shotgun (WGS) entry which is preliminary data.</text>
</comment>
<gene>
    <name evidence="7" type="ORF">OC25_16025</name>
</gene>
<dbReference type="Pfam" id="PF03631">
    <property type="entry name" value="Virul_fac_BrkB"/>
    <property type="match status" value="1"/>
</dbReference>
<evidence type="ECO:0000256" key="2">
    <source>
        <dbReference type="ARBA" id="ARBA00022475"/>
    </source>
</evidence>
<comment type="subcellular location">
    <subcellularLocation>
        <location evidence="1">Cell membrane</location>
        <topology evidence="1">Multi-pass membrane protein</topology>
    </subcellularLocation>
</comment>
<accession>A0A0C1FL38</accession>
<dbReference type="RefSeq" id="WP_039478037.1">
    <property type="nucleotide sequence ID" value="NZ_JSYN01000019.1"/>
</dbReference>
<sequence length="341" mass="37532">MKRVRVLHKIKYFFVAIYHLFIAAGKGFMEDRVMKLSASLAYYTIFSLTPLIIIVLSAATLFFGDKMQTRDKFFVEVTELVGKPAATQIQGFVDHANKTGQSTIGLIIGIGTLIIGATAIFIEIQDSINLIWKVKAMPKKGWIKMLTNRLLSFSLIVSMGFLLLVSLVINSIVVGLGDKLVSLISESKVEDVIPVANDTMALIIYILNNALTLLAVTAVFTIIFKVLPDVNIKWKSAIIGALFTAVLFSLGKYLIGIYIEKGSTVSAFGAAGSIIIILLWIYYTSIILYFGAEFTQAYAEKFDGGISPSKYAVFTKITIVEKKVDVLPPQHPEDTVNLPKD</sequence>
<dbReference type="PANTHER" id="PTHR30213">
    <property type="entry name" value="INNER MEMBRANE PROTEIN YHJD"/>
    <property type="match status" value="1"/>
</dbReference>
<evidence type="ECO:0000313" key="8">
    <source>
        <dbReference type="Proteomes" id="UP000031246"/>
    </source>
</evidence>
<dbReference type="OrthoDB" id="9797028at2"/>
<feature type="transmembrane region" description="Helical" evidence="6">
    <location>
        <begin position="12"/>
        <end position="29"/>
    </location>
</feature>
<name>A0A0C1FL38_9SPHI</name>
<keyword evidence="4 6" id="KW-1133">Transmembrane helix</keyword>
<feature type="transmembrane region" description="Helical" evidence="6">
    <location>
        <begin position="265"/>
        <end position="291"/>
    </location>
</feature>
<feature type="transmembrane region" description="Helical" evidence="6">
    <location>
        <begin position="150"/>
        <end position="173"/>
    </location>
</feature>